<keyword evidence="2" id="KW-0596">Phosphopantetheine</keyword>
<dbReference type="Pfam" id="PF00550">
    <property type="entry name" value="PP-binding"/>
    <property type="match status" value="2"/>
</dbReference>
<dbReference type="InterPro" id="IPR025110">
    <property type="entry name" value="AMP-bd_C"/>
</dbReference>
<dbReference type="InterPro" id="IPR036736">
    <property type="entry name" value="ACP-like_sf"/>
</dbReference>
<dbReference type="InterPro" id="IPR000873">
    <property type="entry name" value="AMP-dep_synth/lig_dom"/>
</dbReference>
<evidence type="ECO:0000256" key="2">
    <source>
        <dbReference type="ARBA" id="ARBA00022450"/>
    </source>
</evidence>
<name>A0ABX2PT46_9RHOB</name>
<comment type="caution">
    <text evidence="6">The sequence shown here is derived from an EMBL/GenBank/DDBJ whole genome shotgun (WGS) entry which is preliminary data.</text>
</comment>
<gene>
    <name evidence="6" type="ORF">HW561_16280</name>
</gene>
<dbReference type="Gene3D" id="3.30.559.10">
    <property type="entry name" value="Chloramphenicol acetyltransferase-like domain"/>
    <property type="match status" value="2"/>
</dbReference>
<dbReference type="Gene3D" id="3.40.50.980">
    <property type="match status" value="2"/>
</dbReference>
<organism evidence="6 7">
    <name type="scientific">Ruegeria haliotis</name>
    <dbReference type="NCBI Taxonomy" id="2747601"/>
    <lineage>
        <taxon>Bacteria</taxon>
        <taxon>Pseudomonadati</taxon>
        <taxon>Pseudomonadota</taxon>
        <taxon>Alphaproteobacteria</taxon>
        <taxon>Rhodobacterales</taxon>
        <taxon>Roseobacteraceae</taxon>
        <taxon>Ruegeria</taxon>
    </lineage>
</organism>
<dbReference type="PROSITE" id="PS50075">
    <property type="entry name" value="CARRIER"/>
    <property type="match status" value="2"/>
</dbReference>
<dbReference type="Pfam" id="PF00668">
    <property type="entry name" value="Condensation"/>
    <property type="match status" value="2"/>
</dbReference>
<dbReference type="PROSITE" id="PS00455">
    <property type="entry name" value="AMP_BINDING"/>
    <property type="match status" value="2"/>
</dbReference>
<dbReference type="SUPFAM" id="SSF52777">
    <property type="entry name" value="CoA-dependent acyltransferases"/>
    <property type="match status" value="4"/>
</dbReference>
<dbReference type="PROSITE" id="PS00012">
    <property type="entry name" value="PHOSPHOPANTETHEINE"/>
    <property type="match status" value="1"/>
</dbReference>
<sequence length="2365" mass="258969">MTNTCFELLDTQQGIWTASQIARRPQDYLIAHAIDVYGFIDPAMLKSAIKQGLSESDTVHAKYLEVDGKAVQQFDSEPAAFDIKVVDLQHEPDPQRSARQLMQADLDQGDDPFAPCHRLLKIRAEPGAINWIWYQRYHHIMLDGYSLDALTKRIIEIYEATLDERAVAPSAFEPVGEILKEQQTYRKSEDWKRDRDYWLSQRFELPASVSLTSHTTSTNDRQIECNTRILDQDGLAELEAKVNAENCTAFDILTAAITFYVARLTGQQDAVLGVPMMRRMGSAAITSSAPVVNVLPMRLKLKGACSLLHAAIQVKQALRAMRKAQRYPVEQIQRDLNLTGTGQALWSATLNFRLYENVPPIAGQQTHLRRLAVGPLEEPEFGLIIDAKGVQLNLRAPGGQFTTAELNLHSQRLVQLLEQFLVSPTQMLAQYQLTTPEEERQLAEWQTGPAMPSQPHEQTLMDVFFDPVLAASKETVLRCGDRTLSGSGLVARSCQLAHMLQARGIGRGDTVCVALPRSEISVVAIFAILATGATYVPVDLAYPDTRIAAICDEAEPSIVLTNLDGSSRLPDHCATLALDTPETRDLMSSQPTAPLHGKTGFAGPEPDDTAYVIFTSGSTGKPKGVMVSHRALLNLFTVHRSGFMARVLEQHAQKHPGQPFRAAHSHSFSFDAAWEQLFWMLLGREVVILGDDDRRDVHRFQDAIQRYELDALDVPPSFCTQLLEAGLLSDGSHVPTLLLLGGEAIQPSLWSRLSTYPDLLAYNVYGPTEFTVDACMTPISAKAQPAIGTPIGNTHAYILDEYIRPQVIGAVGELYLAGPGIARGYMGKPSLTAERFVPNPFRPGEVMYRTGDRVRWCTDGRIDILGRTDTQVQIRGHRVEPSEIVSALVRLEGVSDAHIVAEPFHGSHRLIAYCTGQLTQQQVETVRLQLSDILPAYMVPAAIVAVDSFPLTVNGKIDTAALPSPQLSSGRKPETALEHTLCTVMAAVLGTEEIGLDNDFFGSGGDSILAMVLCNEMRKCGWVLQTRDVFSTPVVGDLLTTLTPLESSRPNAPSVPLEAPQLHDPLEDTHRILPLLAAQKGILFHAQLDDRAGSYNAFTRLDLAGPLDIERLRVALDTVMRRHPQLAGFFVPDIKGEPYLAVPEAQTLHWPWKRHDLSGLDGDTKRRRLQQIETAAAQNLRLTQNPLCMISAELISLGHDRHVLVLNIHHAIIDGWSTPILLRDIFTIYRDGSNALPAPVHHYDEVVRALAGRDEEAARSFWADQLQDCVPTCLFDTDSATAPVTEYCLTLSAEQSRSLREYTQHAGVTLNVTMQAIWANAISALSGRQDVIFGTAVAGRAAPVDGIGDQIGMFLNTIPVRVDLDASRPVREQLSQLQQAHAAAMGHDNLNLAALNRLAGVEALFDTLLVVENYPDNSYLDQDLAGLRVSDIHNRGYSHYPLAVLVLPGDEISLVIESRTEAANAERLGDMLQGLIDGLVRNPQARAAHLPILPDADARLIAASNNTGVHLPDLTLRDLIGAQAGRTPDACALEDSDHQLSFRQTRHQVLHLADRLRQAGARKGDVIGVALPRSARLSVAILAVIEIGAVFLPLDLSYPLERLEFLQADGQPRLVITQTGIDIGAASCPRLYFDAFSGPGQPVQDLINAPDLDSHDAAYLLYTSGTTGRPKGALISHAAIVNRLLWMQAEYPLTAADAILQKTPCGFDVSVWEFFWSYLVGARLVMAPPEAHRDPQQLLELAQQHQITTMHFVPSVLNVFNDVLAAAGGYPCPSLRQVFCSGEALTGQAVSGFARHCAADLHNLYGPTEAAIDVTYCPALPHAGATTGVPIGKPVWNTGLRILDHLLRPVPVGVGGELYLTGVQLAQGYLGRAGLTSERFVADPYSDGQRMYRTGDLACWNEEGQVIYLGRTDHQIKIRGQRVEPQEIASCLMRQPEISDAVVLAITPEGTADPDLIAYVVPEDTSFDPDRALAALTAQVPAYMVPRFCIGLDHLPLNANGKLDRRALPKPDTQSASTGRDPAPELEQELARIFCDLLGLETVKAGDDFFAIGGHSLLAMRLAARIRQDMKRHIQVGQIMSMATVERLAEHLAAGAMIGALVEDGFDEVIRLREGSGPALLCFYPASGVSWQYSVLARYLKNDMPIVGLQSPRPDGPIATSENLDALCDRQFDLIRSLQPEGPYYLLGYSLGGNIAFGVAERLEAIGQDVRFLGLLDTYPAEHHDWSDPDGGEAEAGAEREQEQLLNDAMADVIDDEFQKEKTEMFSHIFENYKDAVRLLSSARTGQFSGKITLFVADKSDLPEINPDTSWLGHVGAQDVHHLPNASHEDIVSPASLEVLGPLMNLLIGKTRNSDQTKDTTAGVA</sequence>
<dbReference type="Pfam" id="PF13193">
    <property type="entry name" value="AMP-binding_C"/>
    <property type="match status" value="2"/>
</dbReference>
<dbReference type="SUPFAM" id="SSF53474">
    <property type="entry name" value="alpha/beta-Hydrolases"/>
    <property type="match status" value="1"/>
</dbReference>
<dbReference type="InterPro" id="IPR009081">
    <property type="entry name" value="PP-bd_ACP"/>
</dbReference>
<accession>A0ABX2PT46</accession>
<dbReference type="InterPro" id="IPR020845">
    <property type="entry name" value="AMP-binding_CS"/>
</dbReference>
<dbReference type="Proteomes" id="UP000630805">
    <property type="component" value="Unassembled WGS sequence"/>
</dbReference>
<dbReference type="PANTHER" id="PTHR45527:SF1">
    <property type="entry name" value="FATTY ACID SYNTHASE"/>
    <property type="match status" value="1"/>
</dbReference>
<dbReference type="Gene3D" id="3.30.559.30">
    <property type="entry name" value="Nonribosomal peptide synthetase, condensation domain"/>
    <property type="match status" value="2"/>
</dbReference>
<evidence type="ECO:0000313" key="7">
    <source>
        <dbReference type="Proteomes" id="UP000630805"/>
    </source>
</evidence>
<dbReference type="SUPFAM" id="SSF56801">
    <property type="entry name" value="Acetyl-CoA synthetase-like"/>
    <property type="match status" value="2"/>
</dbReference>
<feature type="domain" description="Carrier" evidence="5">
    <location>
        <begin position="2021"/>
        <end position="2096"/>
    </location>
</feature>
<dbReference type="InterPro" id="IPR042099">
    <property type="entry name" value="ANL_N_sf"/>
</dbReference>
<evidence type="ECO:0000256" key="1">
    <source>
        <dbReference type="ARBA" id="ARBA00001957"/>
    </source>
</evidence>
<feature type="domain" description="Carrier" evidence="5">
    <location>
        <begin position="972"/>
        <end position="1046"/>
    </location>
</feature>
<dbReference type="InterPro" id="IPR020802">
    <property type="entry name" value="TesA-like"/>
</dbReference>
<comment type="cofactor">
    <cofactor evidence="1">
        <name>pantetheine 4'-phosphate</name>
        <dbReference type="ChEBI" id="CHEBI:47942"/>
    </cofactor>
</comment>
<dbReference type="Pfam" id="PF00975">
    <property type="entry name" value="Thioesterase"/>
    <property type="match status" value="1"/>
</dbReference>
<dbReference type="SMART" id="SM00823">
    <property type="entry name" value="PKS_PP"/>
    <property type="match status" value="2"/>
</dbReference>
<dbReference type="RefSeq" id="WP_176866407.1">
    <property type="nucleotide sequence ID" value="NZ_JABXWT010000011.1"/>
</dbReference>
<dbReference type="InterPro" id="IPR029058">
    <property type="entry name" value="AB_hydrolase_fold"/>
</dbReference>
<evidence type="ECO:0000259" key="5">
    <source>
        <dbReference type="PROSITE" id="PS50075"/>
    </source>
</evidence>
<dbReference type="CDD" id="cd17646">
    <property type="entry name" value="A_NRPS_AB3403-like"/>
    <property type="match status" value="1"/>
</dbReference>
<dbReference type="Gene3D" id="2.30.38.10">
    <property type="entry name" value="Luciferase, Domain 3"/>
    <property type="match status" value="1"/>
</dbReference>
<dbReference type="CDD" id="cd05930">
    <property type="entry name" value="A_NRPS"/>
    <property type="match status" value="1"/>
</dbReference>
<dbReference type="PANTHER" id="PTHR45527">
    <property type="entry name" value="NONRIBOSOMAL PEPTIDE SYNTHETASE"/>
    <property type="match status" value="1"/>
</dbReference>
<protein>
    <submittedName>
        <fullName evidence="6">Amino acid adenylation domain-containing protein</fullName>
    </submittedName>
</protein>
<dbReference type="Gene3D" id="3.40.50.1820">
    <property type="entry name" value="alpha/beta hydrolase"/>
    <property type="match status" value="1"/>
</dbReference>
<evidence type="ECO:0000256" key="4">
    <source>
        <dbReference type="SAM" id="MobiDB-lite"/>
    </source>
</evidence>
<dbReference type="InterPro" id="IPR006162">
    <property type="entry name" value="Ppantetheine_attach_site"/>
</dbReference>
<dbReference type="EMBL" id="JABXWT010000011">
    <property type="protein sequence ID" value="NVO57353.1"/>
    <property type="molecule type" value="Genomic_DNA"/>
</dbReference>
<evidence type="ECO:0000313" key="6">
    <source>
        <dbReference type="EMBL" id="NVO57353.1"/>
    </source>
</evidence>
<dbReference type="Gene3D" id="3.30.300.30">
    <property type="match status" value="2"/>
</dbReference>
<dbReference type="InterPro" id="IPR020806">
    <property type="entry name" value="PKS_PP-bd"/>
</dbReference>
<dbReference type="SMART" id="SM00824">
    <property type="entry name" value="PKS_TE"/>
    <property type="match status" value="1"/>
</dbReference>
<proteinExistence type="predicted"/>
<dbReference type="InterPro" id="IPR010071">
    <property type="entry name" value="AA_adenyl_dom"/>
</dbReference>
<keyword evidence="7" id="KW-1185">Reference proteome</keyword>
<dbReference type="Pfam" id="PF00501">
    <property type="entry name" value="AMP-binding"/>
    <property type="match status" value="2"/>
</dbReference>
<keyword evidence="3" id="KW-0597">Phosphoprotein</keyword>
<dbReference type="Gene3D" id="1.10.1200.10">
    <property type="entry name" value="ACP-like"/>
    <property type="match status" value="1"/>
</dbReference>
<dbReference type="Gene3D" id="3.40.50.12780">
    <property type="entry name" value="N-terminal domain of ligase-like"/>
    <property type="match status" value="1"/>
</dbReference>
<dbReference type="InterPro" id="IPR045851">
    <property type="entry name" value="AMP-bd_C_sf"/>
</dbReference>
<dbReference type="SUPFAM" id="SSF47336">
    <property type="entry name" value="ACP-like"/>
    <property type="match status" value="2"/>
</dbReference>
<feature type="region of interest" description="Disordered" evidence="4">
    <location>
        <begin position="2003"/>
        <end position="2024"/>
    </location>
</feature>
<dbReference type="InterPro" id="IPR001242">
    <property type="entry name" value="Condensation_dom"/>
</dbReference>
<dbReference type="InterPro" id="IPR023213">
    <property type="entry name" value="CAT-like_dom_sf"/>
</dbReference>
<reference evidence="6 7" key="1">
    <citation type="submission" date="2020-06" db="EMBL/GenBank/DDBJ databases">
        <authorList>
            <person name="Cao W.R."/>
        </authorList>
    </citation>
    <scope>NUCLEOTIDE SEQUENCE [LARGE SCALE GENOMIC DNA]</scope>
    <source>
        <strain evidence="6 7">B1Z28</strain>
    </source>
</reference>
<dbReference type="NCBIfam" id="TIGR01733">
    <property type="entry name" value="AA-adenyl-dom"/>
    <property type="match status" value="2"/>
</dbReference>
<dbReference type="InterPro" id="IPR001031">
    <property type="entry name" value="Thioesterase"/>
</dbReference>
<evidence type="ECO:0000256" key="3">
    <source>
        <dbReference type="ARBA" id="ARBA00022553"/>
    </source>
</evidence>